<dbReference type="InterPro" id="IPR014284">
    <property type="entry name" value="RNA_pol_sigma-70_dom"/>
</dbReference>
<dbReference type="InterPro" id="IPR007627">
    <property type="entry name" value="RNA_pol_sigma70_r2"/>
</dbReference>
<dbReference type="GO" id="GO:0005737">
    <property type="term" value="C:cytoplasm"/>
    <property type="evidence" value="ECO:0007669"/>
    <property type="project" value="UniProtKB-SubCell"/>
</dbReference>
<dbReference type="InterPro" id="IPR007624">
    <property type="entry name" value="RNA_pol_sigma70_r3"/>
</dbReference>
<dbReference type="HAMAP" id="MF_00959">
    <property type="entry name" value="Sigma70_RpoS"/>
    <property type="match status" value="1"/>
</dbReference>
<name>A0A5C1EAI2_9RHOO</name>
<dbReference type="Gene3D" id="1.10.10.10">
    <property type="entry name" value="Winged helix-like DNA-binding domain superfamily/Winged helix DNA-binding domain"/>
    <property type="match status" value="2"/>
</dbReference>
<evidence type="ECO:0000256" key="3">
    <source>
        <dbReference type="ARBA" id="ARBA00023082"/>
    </source>
</evidence>
<evidence type="ECO:0000259" key="8">
    <source>
        <dbReference type="PROSITE" id="PS00715"/>
    </source>
</evidence>
<dbReference type="InterPro" id="IPR036388">
    <property type="entry name" value="WH-like_DNA-bd_sf"/>
</dbReference>
<dbReference type="SUPFAM" id="SSF88946">
    <property type="entry name" value="Sigma2 domain of RNA polymerase sigma factors"/>
    <property type="match status" value="1"/>
</dbReference>
<feature type="DNA-binding region" description="H-T-H motif" evidence="6">
    <location>
        <begin position="288"/>
        <end position="307"/>
    </location>
</feature>
<feature type="region of interest" description="Sigma-70 factor domain-3" evidence="6">
    <location>
        <begin position="174"/>
        <end position="249"/>
    </location>
</feature>
<feature type="short sequence motif" description="Interaction with polymerase core subunit RpoC" evidence="6">
    <location>
        <begin position="118"/>
        <end position="121"/>
    </location>
</feature>
<dbReference type="Pfam" id="PF00140">
    <property type="entry name" value="Sigma70_r1_2"/>
    <property type="match status" value="1"/>
</dbReference>
<proteinExistence type="inferred from homology"/>
<dbReference type="GO" id="GO:0016987">
    <property type="term" value="F:sigma factor activity"/>
    <property type="evidence" value="ECO:0007669"/>
    <property type="project" value="UniProtKB-UniRule"/>
</dbReference>
<dbReference type="Gene3D" id="1.10.601.10">
    <property type="entry name" value="RNA Polymerase Primary Sigma Factor"/>
    <property type="match status" value="1"/>
</dbReference>
<protein>
    <recommendedName>
        <fullName evidence="6">RNA polymerase sigma factor RpoS</fullName>
    </recommendedName>
    <alternativeName>
        <fullName evidence="6">Sigma S</fullName>
    </alternativeName>
    <alternativeName>
        <fullName evidence="6">Sigma-38</fullName>
    </alternativeName>
</protein>
<feature type="region of interest" description="Sigma-70 factor domain-2" evidence="6">
    <location>
        <begin position="94"/>
        <end position="164"/>
    </location>
</feature>
<evidence type="ECO:0000256" key="6">
    <source>
        <dbReference type="HAMAP-Rule" id="MF_00959"/>
    </source>
</evidence>
<dbReference type="NCBIfam" id="TIGR02937">
    <property type="entry name" value="sigma70-ECF"/>
    <property type="match status" value="1"/>
</dbReference>
<dbReference type="InterPro" id="IPR013324">
    <property type="entry name" value="RNA_pol_sigma_r3/r4-like"/>
</dbReference>
<dbReference type="Proteomes" id="UP000323671">
    <property type="component" value="Chromosome"/>
</dbReference>
<dbReference type="InterPro" id="IPR000943">
    <property type="entry name" value="RNA_pol_sigma70"/>
</dbReference>
<keyword evidence="5 6" id="KW-0804">Transcription</keyword>
<dbReference type="Pfam" id="PF04539">
    <property type="entry name" value="Sigma70_r3"/>
    <property type="match status" value="1"/>
</dbReference>
<dbReference type="PANTHER" id="PTHR30603:SF67">
    <property type="entry name" value="RNA POLYMERASE SIGMA FACTOR RPOS"/>
    <property type="match status" value="1"/>
</dbReference>
<evidence type="ECO:0000256" key="2">
    <source>
        <dbReference type="ARBA" id="ARBA00023015"/>
    </source>
</evidence>
<evidence type="ECO:0000313" key="9">
    <source>
        <dbReference type="EMBL" id="QEL65639.1"/>
    </source>
</evidence>
<dbReference type="PRINTS" id="PR00046">
    <property type="entry name" value="SIGMA70FCT"/>
</dbReference>
<dbReference type="RefSeq" id="WP_054622078.1">
    <property type="nucleotide sequence ID" value="NZ_CP022579.1"/>
</dbReference>
<dbReference type="PANTHER" id="PTHR30603">
    <property type="entry name" value="RNA POLYMERASE SIGMA FACTOR RPO"/>
    <property type="match status" value="1"/>
</dbReference>
<dbReference type="InterPro" id="IPR012761">
    <property type="entry name" value="RNA_pol_sigma_RpoS"/>
</dbReference>
<dbReference type="GO" id="GO:0003677">
    <property type="term" value="F:DNA binding"/>
    <property type="evidence" value="ECO:0007669"/>
    <property type="project" value="UniProtKB-UniRule"/>
</dbReference>
<comment type="subunit">
    <text evidence="6">Interacts with the RNA polymerase core enzyme.</text>
</comment>
<dbReference type="InterPro" id="IPR050239">
    <property type="entry name" value="Sigma-70_RNA_pol_init_factors"/>
</dbReference>
<organism evidence="9 10">
    <name type="scientific">Oryzomicrobium terrae</name>
    <dbReference type="NCBI Taxonomy" id="1735038"/>
    <lineage>
        <taxon>Bacteria</taxon>
        <taxon>Pseudomonadati</taxon>
        <taxon>Pseudomonadota</taxon>
        <taxon>Betaproteobacteria</taxon>
        <taxon>Rhodocyclales</taxon>
        <taxon>Rhodocyclaceae</taxon>
        <taxon>Oryzomicrobium</taxon>
    </lineage>
</organism>
<gene>
    <name evidence="6 9" type="primary">rpoS</name>
    <name evidence="9" type="ORF">OTERR_21630</name>
</gene>
<feature type="region of interest" description="Sigma-70 factor domain-4" evidence="6">
    <location>
        <begin position="262"/>
        <end position="315"/>
    </location>
</feature>
<dbReference type="SUPFAM" id="SSF88659">
    <property type="entry name" value="Sigma3 and sigma4 domains of RNA polymerase sigma factors"/>
    <property type="match status" value="2"/>
</dbReference>
<evidence type="ECO:0000256" key="7">
    <source>
        <dbReference type="SAM" id="MobiDB-lite"/>
    </source>
</evidence>
<keyword evidence="4 6" id="KW-0238">DNA-binding</keyword>
<reference evidence="9 10" key="1">
    <citation type="submission" date="2017-07" db="EMBL/GenBank/DDBJ databases">
        <title>Complete genome sequence of Oryzomicrobium terrae TPP412.</title>
        <authorList>
            <person name="Chiu L.-W."/>
            <person name="Lo K.-J."/>
            <person name="Tsai Y.-M."/>
            <person name="Lin S.-S."/>
            <person name="Kuo C.-H."/>
            <person name="Liu C.-T."/>
        </authorList>
    </citation>
    <scope>NUCLEOTIDE SEQUENCE [LARGE SCALE GENOMIC DNA]</scope>
    <source>
        <strain evidence="9 10">TPP412</strain>
    </source>
</reference>
<accession>A0A5C1EAI2</accession>
<evidence type="ECO:0000256" key="4">
    <source>
        <dbReference type="ARBA" id="ARBA00023125"/>
    </source>
</evidence>
<comment type="similarity">
    <text evidence="6">Belongs to the sigma-70 factor family. RpoS subfamily.</text>
</comment>
<feature type="region of interest" description="Disordered" evidence="7">
    <location>
        <begin position="1"/>
        <end position="49"/>
    </location>
</feature>
<dbReference type="InterPro" id="IPR013325">
    <property type="entry name" value="RNA_pol_sigma_r2"/>
</dbReference>
<comment type="subcellular location">
    <subcellularLocation>
        <location evidence="6">Cytoplasm</location>
    </subcellularLocation>
</comment>
<keyword evidence="3 6" id="KW-0731">Sigma factor</keyword>
<dbReference type="NCBIfam" id="TIGR02394">
    <property type="entry name" value="rpoS_proteo"/>
    <property type="match status" value="1"/>
</dbReference>
<dbReference type="FunFam" id="1.10.601.10:FF:000001">
    <property type="entry name" value="RNA polymerase sigma factor SigA"/>
    <property type="match status" value="1"/>
</dbReference>
<keyword evidence="10" id="KW-1185">Reference proteome</keyword>
<dbReference type="InterPro" id="IPR009042">
    <property type="entry name" value="RNA_pol_sigma70_r1_2"/>
</dbReference>
<dbReference type="NCBIfam" id="NF004207">
    <property type="entry name" value="PRK05657.1"/>
    <property type="match status" value="1"/>
</dbReference>
<dbReference type="Pfam" id="PF04545">
    <property type="entry name" value="Sigma70_r4"/>
    <property type="match status" value="1"/>
</dbReference>
<dbReference type="EMBL" id="CP022579">
    <property type="protein sequence ID" value="QEL65639.1"/>
    <property type="molecule type" value="Genomic_DNA"/>
</dbReference>
<dbReference type="GO" id="GO:0006352">
    <property type="term" value="P:DNA-templated transcription initiation"/>
    <property type="evidence" value="ECO:0007669"/>
    <property type="project" value="UniProtKB-UniRule"/>
</dbReference>
<evidence type="ECO:0000256" key="1">
    <source>
        <dbReference type="ARBA" id="ARBA00022490"/>
    </source>
</evidence>
<sequence>MNNRHSEFADDAEEDFSEEAAEPEGAVEVEESDAGSDAGTDANTEALPPEVEILNDVTQIYLNDIGAKPLLTPEEEAATARASRAGDFAARQKMIEHNLRLVVNIAKHYLNRGIPLLDLIEEGNLGLMHALEKFEPDRGFRFSTYATWWIRQNIERAIMNQSRTIRLPVHVVKEINGVLRAIRHLEANHAQEYGVEEIAALTEKPVEDVRRLLALNEHTASLDAPLDVDPNHTVSDAIADENSADPVGLLQSSELSGLVNHWVMELSDRQRQVIERRYGLNGMEVATLESIAADLSLTRERVRQIQVEALGQLRRIIRRRGVSRESLI</sequence>
<evidence type="ECO:0000256" key="5">
    <source>
        <dbReference type="ARBA" id="ARBA00023163"/>
    </source>
</evidence>
<dbReference type="KEGG" id="otr:OTERR_21630"/>
<feature type="domain" description="RNA polymerase sigma-70" evidence="8">
    <location>
        <begin position="118"/>
        <end position="131"/>
    </location>
</feature>
<keyword evidence="2 6" id="KW-0805">Transcription regulation</keyword>
<feature type="region of interest" description="Sigma-70 factor domain-1" evidence="6">
    <location>
        <begin position="56"/>
        <end position="89"/>
    </location>
</feature>
<feature type="compositionally biased region" description="Acidic residues" evidence="7">
    <location>
        <begin position="9"/>
        <end position="34"/>
    </location>
</feature>
<keyword evidence="1 6" id="KW-0963">Cytoplasm</keyword>
<dbReference type="PROSITE" id="PS00715">
    <property type="entry name" value="SIGMA70_1"/>
    <property type="match status" value="1"/>
</dbReference>
<evidence type="ECO:0000313" key="10">
    <source>
        <dbReference type="Proteomes" id="UP000323671"/>
    </source>
</evidence>
<comment type="function">
    <text evidence="6">Sigma factors are initiation factors that promote the attachment of RNA polymerase to specific initiation sites and are then released. This sigma factor is the master transcriptional regulator of the stationary phase and the general stress response.</text>
</comment>
<dbReference type="Pfam" id="PF04542">
    <property type="entry name" value="Sigma70_r2"/>
    <property type="match status" value="1"/>
</dbReference>
<dbReference type="AlphaFoldDB" id="A0A5C1EAI2"/>
<dbReference type="InterPro" id="IPR007630">
    <property type="entry name" value="RNA_pol_sigma70_r4"/>
</dbReference>